<dbReference type="Proteomes" id="UP001595859">
    <property type="component" value="Unassembled WGS sequence"/>
</dbReference>
<dbReference type="EMBL" id="JBHSIS010000002">
    <property type="protein sequence ID" value="MFC4852886.1"/>
    <property type="molecule type" value="Genomic_DNA"/>
</dbReference>
<dbReference type="PANTHER" id="PTHR11487">
    <property type="entry name" value="THIOESTERASE"/>
    <property type="match status" value="1"/>
</dbReference>
<accession>A0ABV9S055</accession>
<protein>
    <submittedName>
        <fullName evidence="4">Thioesterase II family protein</fullName>
    </submittedName>
</protein>
<dbReference type="PANTHER" id="PTHR11487:SF0">
    <property type="entry name" value="S-ACYL FATTY ACID SYNTHASE THIOESTERASE, MEDIUM CHAIN"/>
    <property type="match status" value="1"/>
</dbReference>
<name>A0ABV9S055_9PSEU</name>
<sequence length="250" mass="27194">MTHTAPATDLWLRRYHTAPDATHRLVCLPHAGGSASYFFGVAGSLAPTVDVLAAQYPGRQDRRTEPCVATITELADLLAAQVARVADKPLSLFGHSMGAVLAFEIATRLEADGVRPHSIIVSGRRAPGTVRDERVHLRDDDGLVAEIRSLSGTDAKVMQDEELLRMVLPAIRSDYRAVETYRGEPGRTVSAPIHALVGERDPKATVDEVRRWEEHTTGPFALKVFPGGHFYLDRHVPEVLGLIRAALGAA</sequence>
<feature type="domain" description="Thioesterase TesA-like" evidence="3">
    <location>
        <begin position="26"/>
        <end position="247"/>
    </location>
</feature>
<reference evidence="5" key="1">
    <citation type="journal article" date="2019" name="Int. J. Syst. Evol. Microbiol.">
        <title>The Global Catalogue of Microorganisms (GCM) 10K type strain sequencing project: providing services to taxonomists for standard genome sequencing and annotation.</title>
        <authorList>
            <consortium name="The Broad Institute Genomics Platform"/>
            <consortium name="The Broad Institute Genome Sequencing Center for Infectious Disease"/>
            <person name="Wu L."/>
            <person name="Ma J."/>
        </authorList>
    </citation>
    <scope>NUCLEOTIDE SEQUENCE [LARGE SCALE GENOMIC DNA]</scope>
    <source>
        <strain evidence="5">ZS-22-S1</strain>
    </source>
</reference>
<dbReference type="InterPro" id="IPR029058">
    <property type="entry name" value="AB_hydrolase_fold"/>
</dbReference>
<gene>
    <name evidence="4" type="ORF">ACFPCV_05170</name>
</gene>
<proteinExistence type="inferred from homology"/>
<organism evidence="4 5">
    <name type="scientific">Actinophytocola glycyrrhizae</name>
    <dbReference type="NCBI Taxonomy" id="2044873"/>
    <lineage>
        <taxon>Bacteria</taxon>
        <taxon>Bacillati</taxon>
        <taxon>Actinomycetota</taxon>
        <taxon>Actinomycetes</taxon>
        <taxon>Pseudonocardiales</taxon>
        <taxon>Pseudonocardiaceae</taxon>
    </lineage>
</organism>
<dbReference type="Gene3D" id="3.40.50.1820">
    <property type="entry name" value="alpha/beta hydrolase"/>
    <property type="match status" value="1"/>
</dbReference>
<comment type="caution">
    <text evidence="4">The sequence shown here is derived from an EMBL/GenBank/DDBJ whole genome shotgun (WGS) entry which is preliminary data.</text>
</comment>
<keyword evidence="2" id="KW-0378">Hydrolase</keyword>
<dbReference type="Pfam" id="PF00975">
    <property type="entry name" value="Thioesterase"/>
    <property type="match status" value="1"/>
</dbReference>
<evidence type="ECO:0000259" key="3">
    <source>
        <dbReference type="SMART" id="SM00824"/>
    </source>
</evidence>
<dbReference type="InterPro" id="IPR020802">
    <property type="entry name" value="TesA-like"/>
</dbReference>
<evidence type="ECO:0000313" key="5">
    <source>
        <dbReference type="Proteomes" id="UP001595859"/>
    </source>
</evidence>
<dbReference type="InterPro" id="IPR012223">
    <property type="entry name" value="TEII"/>
</dbReference>
<evidence type="ECO:0000256" key="1">
    <source>
        <dbReference type="ARBA" id="ARBA00007169"/>
    </source>
</evidence>
<dbReference type="InterPro" id="IPR001031">
    <property type="entry name" value="Thioesterase"/>
</dbReference>
<dbReference type="RefSeq" id="WP_378054838.1">
    <property type="nucleotide sequence ID" value="NZ_JBHSIS010000002.1"/>
</dbReference>
<dbReference type="SMART" id="SM00824">
    <property type="entry name" value="PKS_TE"/>
    <property type="match status" value="1"/>
</dbReference>
<comment type="similarity">
    <text evidence="1">Belongs to the thioesterase family.</text>
</comment>
<evidence type="ECO:0000313" key="4">
    <source>
        <dbReference type="EMBL" id="MFC4852886.1"/>
    </source>
</evidence>
<keyword evidence="5" id="KW-1185">Reference proteome</keyword>
<evidence type="ECO:0000256" key="2">
    <source>
        <dbReference type="ARBA" id="ARBA00022801"/>
    </source>
</evidence>
<dbReference type="SUPFAM" id="SSF53474">
    <property type="entry name" value="alpha/beta-Hydrolases"/>
    <property type="match status" value="1"/>
</dbReference>